<gene>
    <name evidence="9 11" type="primary">trpA</name>
    <name evidence="11" type="ORF">GHYDROH2_33280</name>
</gene>
<evidence type="ECO:0000256" key="1">
    <source>
        <dbReference type="ARBA" id="ARBA00003365"/>
    </source>
</evidence>
<evidence type="ECO:0000256" key="7">
    <source>
        <dbReference type="ARBA" id="ARBA00023239"/>
    </source>
</evidence>
<comment type="caution">
    <text evidence="11">The sequence shown here is derived from an EMBL/GenBank/DDBJ whole genome shotgun (WGS) entry which is preliminary data.</text>
</comment>
<dbReference type="AlphaFoldDB" id="A0A9W6G3S2"/>
<dbReference type="SUPFAM" id="SSF51366">
    <property type="entry name" value="Ribulose-phoshate binding barrel"/>
    <property type="match status" value="1"/>
</dbReference>
<dbReference type="HAMAP" id="MF_00131">
    <property type="entry name" value="Trp_synth_alpha"/>
    <property type="match status" value="1"/>
</dbReference>
<keyword evidence="7 9" id="KW-0456">Lyase</keyword>
<dbReference type="InterPro" id="IPR018204">
    <property type="entry name" value="Trp_synthase_alpha_AS"/>
</dbReference>
<keyword evidence="12" id="KW-1185">Reference proteome</keyword>
<dbReference type="EC" id="4.2.1.20" evidence="9"/>
<dbReference type="NCBIfam" id="TIGR00262">
    <property type="entry name" value="trpA"/>
    <property type="match status" value="1"/>
</dbReference>
<comment type="catalytic activity">
    <reaction evidence="8 9">
        <text>(1S,2R)-1-C-(indol-3-yl)glycerol 3-phosphate + L-serine = D-glyceraldehyde 3-phosphate + L-tryptophan + H2O</text>
        <dbReference type="Rhea" id="RHEA:10532"/>
        <dbReference type="ChEBI" id="CHEBI:15377"/>
        <dbReference type="ChEBI" id="CHEBI:33384"/>
        <dbReference type="ChEBI" id="CHEBI:57912"/>
        <dbReference type="ChEBI" id="CHEBI:58866"/>
        <dbReference type="ChEBI" id="CHEBI:59776"/>
        <dbReference type="EC" id="4.2.1.20"/>
    </reaction>
</comment>
<dbReference type="PROSITE" id="PS00167">
    <property type="entry name" value="TRP_SYNTHASE_ALPHA"/>
    <property type="match status" value="1"/>
</dbReference>
<evidence type="ECO:0000313" key="11">
    <source>
        <dbReference type="EMBL" id="GLI39827.1"/>
    </source>
</evidence>
<keyword evidence="6 9" id="KW-0057">Aromatic amino acid biosynthesis</keyword>
<dbReference type="InterPro" id="IPR011060">
    <property type="entry name" value="RibuloseP-bd_barrel"/>
</dbReference>
<evidence type="ECO:0000313" key="12">
    <source>
        <dbReference type="Proteomes" id="UP001144352"/>
    </source>
</evidence>
<protein>
    <recommendedName>
        <fullName evidence="9">Tryptophan synthase alpha chain</fullName>
        <ecNumber evidence="9">4.2.1.20</ecNumber>
    </recommendedName>
</protein>
<dbReference type="PANTHER" id="PTHR43406:SF1">
    <property type="entry name" value="TRYPTOPHAN SYNTHASE ALPHA CHAIN, CHLOROPLASTIC"/>
    <property type="match status" value="1"/>
</dbReference>
<comment type="similarity">
    <text evidence="9 10">Belongs to the TrpA family.</text>
</comment>
<evidence type="ECO:0000256" key="2">
    <source>
        <dbReference type="ARBA" id="ARBA00004733"/>
    </source>
</evidence>
<dbReference type="InterPro" id="IPR013785">
    <property type="entry name" value="Aldolase_TIM"/>
</dbReference>
<evidence type="ECO:0000256" key="4">
    <source>
        <dbReference type="ARBA" id="ARBA00022605"/>
    </source>
</evidence>
<name>A0A9W6G3S2_9BACT</name>
<evidence type="ECO:0000256" key="9">
    <source>
        <dbReference type="HAMAP-Rule" id="MF_00131"/>
    </source>
</evidence>
<evidence type="ECO:0000256" key="10">
    <source>
        <dbReference type="RuleBase" id="RU003662"/>
    </source>
</evidence>
<evidence type="ECO:0000256" key="3">
    <source>
        <dbReference type="ARBA" id="ARBA00011270"/>
    </source>
</evidence>
<comment type="pathway">
    <text evidence="2 9">Amino-acid biosynthesis; L-tryptophan biosynthesis; L-tryptophan from chorismate: step 5/5.</text>
</comment>
<evidence type="ECO:0000256" key="6">
    <source>
        <dbReference type="ARBA" id="ARBA00023141"/>
    </source>
</evidence>
<sequence>MSRIAGTFAELKKNGRKALVTFITAGDPDLATTEELIPLMAQSGADVIELGVPFSDPMADGPTIQLSSERALAAGTTLSKILATVKSVRGRTQVPIVLMGYFNPIFSYGLERFAADAAAAGVDGVLLVDLPPEEAGEFKACADRHGIDVIFLLTPTSDETRIRTVATRARGFIYYVSVTGVTGVRSGIEASVANNVNIIKERSTVPVAVGFGIATPEQAGEVAATADGVVVGSAIVKLFEKHRGKELRGALATFVSSLKQAVDRG</sequence>
<evidence type="ECO:0000256" key="8">
    <source>
        <dbReference type="ARBA" id="ARBA00049047"/>
    </source>
</evidence>
<dbReference type="Gene3D" id="3.20.20.70">
    <property type="entry name" value="Aldolase class I"/>
    <property type="match status" value="1"/>
</dbReference>
<feature type="active site" description="Proton acceptor" evidence="9">
    <location>
        <position position="49"/>
    </location>
</feature>
<dbReference type="Proteomes" id="UP001144352">
    <property type="component" value="Unassembled WGS sequence"/>
</dbReference>
<feature type="active site" description="Proton acceptor" evidence="9">
    <location>
        <position position="60"/>
    </location>
</feature>
<proteinExistence type="inferred from homology"/>
<comment type="subunit">
    <text evidence="3 9">Tetramer of two alpha and two beta chains.</text>
</comment>
<dbReference type="CDD" id="cd04724">
    <property type="entry name" value="Tryptophan_synthase_alpha"/>
    <property type="match status" value="1"/>
</dbReference>
<dbReference type="Pfam" id="PF00290">
    <property type="entry name" value="Trp_syntA"/>
    <property type="match status" value="1"/>
</dbReference>
<dbReference type="GO" id="GO:0004834">
    <property type="term" value="F:tryptophan synthase activity"/>
    <property type="evidence" value="ECO:0007669"/>
    <property type="project" value="UniProtKB-UniRule"/>
</dbReference>
<keyword evidence="4 9" id="KW-0028">Amino-acid biosynthesis</keyword>
<dbReference type="InterPro" id="IPR002028">
    <property type="entry name" value="Trp_synthase_suA"/>
</dbReference>
<dbReference type="FunFam" id="3.20.20.70:FF:000037">
    <property type="entry name" value="Tryptophan synthase alpha chain"/>
    <property type="match status" value="1"/>
</dbReference>
<dbReference type="PANTHER" id="PTHR43406">
    <property type="entry name" value="TRYPTOPHAN SYNTHASE, ALPHA CHAIN"/>
    <property type="match status" value="1"/>
</dbReference>
<dbReference type="GO" id="GO:0005829">
    <property type="term" value="C:cytosol"/>
    <property type="evidence" value="ECO:0007669"/>
    <property type="project" value="TreeGrafter"/>
</dbReference>
<comment type="function">
    <text evidence="1 9">The alpha subunit is responsible for the aldol cleavage of indoleglycerol phosphate to indole and glyceraldehyde 3-phosphate.</text>
</comment>
<reference evidence="11" key="1">
    <citation type="submission" date="2022-12" db="EMBL/GenBank/DDBJ databases">
        <title>Reference genome sequencing for broad-spectrum identification of bacterial and archaeal isolates by mass spectrometry.</title>
        <authorList>
            <person name="Sekiguchi Y."/>
            <person name="Tourlousse D.M."/>
        </authorList>
    </citation>
    <scope>NUCLEOTIDE SEQUENCE</scope>
    <source>
        <strain evidence="11">H2</strain>
    </source>
</reference>
<dbReference type="EMBL" id="BSDS01000002">
    <property type="protein sequence ID" value="GLI39827.1"/>
    <property type="molecule type" value="Genomic_DNA"/>
</dbReference>
<keyword evidence="5 9" id="KW-0822">Tryptophan biosynthesis</keyword>
<accession>A0A9W6G3S2</accession>
<evidence type="ECO:0000256" key="5">
    <source>
        <dbReference type="ARBA" id="ARBA00022822"/>
    </source>
</evidence>
<dbReference type="RefSeq" id="WP_214184658.1">
    <property type="nucleotide sequence ID" value="NZ_BSDS01000002.1"/>
</dbReference>
<organism evidence="11 12">
    <name type="scientific">Geobacter hydrogenophilus</name>
    <dbReference type="NCBI Taxonomy" id="40983"/>
    <lineage>
        <taxon>Bacteria</taxon>
        <taxon>Pseudomonadati</taxon>
        <taxon>Thermodesulfobacteriota</taxon>
        <taxon>Desulfuromonadia</taxon>
        <taxon>Geobacterales</taxon>
        <taxon>Geobacteraceae</taxon>
        <taxon>Geobacter</taxon>
    </lineage>
</organism>